<protein>
    <recommendedName>
        <fullName evidence="5">Transmembrane protein</fullName>
    </recommendedName>
</protein>
<dbReference type="Proteomes" id="UP000264353">
    <property type="component" value="Chromosome A9"/>
</dbReference>
<sequence>MQGLKLRRIRADSPEIVERNGRKRRKSRERRESAAERNGEEGRARPNKMRVCGFKTSIIFAVFYFLYNYNAYH</sequence>
<evidence type="ECO:0008006" key="5">
    <source>
        <dbReference type="Google" id="ProtNLM"/>
    </source>
</evidence>
<dbReference type="AlphaFoldDB" id="A0A397XZN9"/>
<feature type="compositionally biased region" description="Basic and acidic residues" evidence="1">
    <location>
        <begin position="29"/>
        <end position="44"/>
    </location>
</feature>
<name>A0A397XZN9_BRACM</name>
<feature type="transmembrane region" description="Helical" evidence="2">
    <location>
        <begin position="52"/>
        <end position="69"/>
    </location>
</feature>
<feature type="region of interest" description="Disordered" evidence="1">
    <location>
        <begin position="1"/>
        <end position="45"/>
    </location>
</feature>
<keyword evidence="2" id="KW-1133">Transmembrane helix</keyword>
<organism evidence="3 4">
    <name type="scientific">Brassica campestris</name>
    <name type="common">Field mustard</name>
    <dbReference type="NCBI Taxonomy" id="3711"/>
    <lineage>
        <taxon>Eukaryota</taxon>
        <taxon>Viridiplantae</taxon>
        <taxon>Streptophyta</taxon>
        <taxon>Embryophyta</taxon>
        <taxon>Tracheophyta</taxon>
        <taxon>Spermatophyta</taxon>
        <taxon>Magnoliopsida</taxon>
        <taxon>eudicotyledons</taxon>
        <taxon>Gunneridae</taxon>
        <taxon>Pentapetalae</taxon>
        <taxon>rosids</taxon>
        <taxon>malvids</taxon>
        <taxon>Brassicales</taxon>
        <taxon>Brassicaceae</taxon>
        <taxon>Brassiceae</taxon>
        <taxon>Brassica</taxon>
    </lineage>
</organism>
<evidence type="ECO:0000256" key="1">
    <source>
        <dbReference type="SAM" id="MobiDB-lite"/>
    </source>
</evidence>
<feature type="compositionally biased region" description="Basic and acidic residues" evidence="1">
    <location>
        <begin position="9"/>
        <end position="20"/>
    </location>
</feature>
<reference evidence="3 4" key="1">
    <citation type="submission" date="2018-06" db="EMBL/GenBank/DDBJ databases">
        <title>WGS assembly of Brassica rapa FPsc.</title>
        <authorList>
            <person name="Bowman J."/>
            <person name="Kohchi T."/>
            <person name="Yamato K."/>
            <person name="Jenkins J."/>
            <person name="Shu S."/>
            <person name="Ishizaki K."/>
            <person name="Yamaoka S."/>
            <person name="Nishihama R."/>
            <person name="Nakamura Y."/>
            <person name="Berger F."/>
            <person name="Adam C."/>
            <person name="Aki S."/>
            <person name="Althoff F."/>
            <person name="Araki T."/>
            <person name="Arteaga-Vazquez M."/>
            <person name="Balasubrmanian S."/>
            <person name="Bauer D."/>
            <person name="Boehm C."/>
            <person name="Briginshaw L."/>
            <person name="Caballero-Perez J."/>
            <person name="Catarino B."/>
            <person name="Chen F."/>
            <person name="Chiyoda S."/>
            <person name="Chovatia M."/>
            <person name="Davies K."/>
            <person name="Delmans M."/>
            <person name="Demura T."/>
            <person name="Dierschke T."/>
            <person name="Dolan L."/>
            <person name="Dorantes-Acosta A."/>
            <person name="Eklund D."/>
            <person name="Florent S."/>
            <person name="Flores-Sandoval E."/>
            <person name="Fujiyama A."/>
            <person name="Fukuzawa H."/>
            <person name="Galik B."/>
            <person name="Grimanelli D."/>
            <person name="Grimwood J."/>
            <person name="Grossniklaus U."/>
            <person name="Hamada T."/>
            <person name="Haseloff J."/>
            <person name="Hetherington A."/>
            <person name="Higo A."/>
            <person name="Hirakawa Y."/>
            <person name="Hundley H."/>
            <person name="Ikeda Y."/>
            <person name="Inoue K."/>
            <person name="Inoue S."/>
            <person name="Ishida S."/>
            <person name="Jia Q."/>
            <person name="Kakita M."/>
            <person name="Kanazawa T."/>
            <person name="Kawai Y."/>
            <person name="Kawashima T."/>
            <person name="Kennedy M."/>
            <person name="Kinose K."/>
            <person name="Kinoshita T."/>
            <person name="Kohara Y."/>
            <person name="Koide E."/>
            <person name="Komatsu K."/>
            <person name="Kopischke S."/>
            <person name="Kubo M."/>
            <person name="Kyozuka J."/>
            <person name="Lagercrantz U."/>
            <person name="Lin S."/>
            <person name="Lindquist E."/>
            <person name="Lipzen A."/>
            <person name="Lu C."/>
            <person name="Luna E."/>
            <person name="Martienssen R."/>
            <person name="Minamino N."/>
            <person name="Mizutani M."/>
            <person name="Mizutani M."/>
            <person name="Mochizuki N."/>
            <person name="Monte I."/>
            <person name="Mosher R."/>
            <person name="Nagasaki H."/>
            <person name="Nakagami H."/>
            <person name="Naramoto S."/>
            <person name="Nishitani K."/>
            <person name="Ohtani M."/>
            <person name="Okamoto T."/>
            <person name="Okumura M."/>
            <person name="Phillips J."/>
            <person name="Pollak B."/>
            <person name="Reinders A."/>
            <person name="Roevekamp M."/>
            <person name="Sano R."/>
            <person name="Sawa S."/>
            <person name="Schmid M."/>
            <person name="Shirakawa M."/>
            <person name="Solano R."/>
            <person name="Spunde A."/>
            <person name="Suetsugu N."/>
            <person name="Sugano S."/>
            <person name="Sugiyama A."/>
            <person name="Sun R."/>
            <person name="Suzuki Y."/>
            <person name="Takenaka M."/>
            <person name="Takezawa D."/>
            <person name="Tomogane H."/>
            <person name="Tsuzuki M."/>
            <person name="Ueda T."/>
            <person name="Umeda M."/>
            <person name="Ward J."/>
            <person name="Watanabe Y."/>
            <person name="Yazaki K."/>
            <person name="Yokoyama R."/>
            <person name="Yoshitake Y."/>
            <person name="Yotsui I."/>
            <person name="Zachgo S."/>
            <person name="Schmutz J."/>
        </authorList>
    </citation>
    <scope>NUCLEOTIDE SEQUENCE [LARGE SCALE GENOMIC DNA]</scope>
    <source>
        <strain evidence="4">cv. B-3</strain>
    </source>
</reference>
<evidence type="ECO:0000313" key="3">
    <source>
        <dbReference type="EMBL" id="RID46437.1"/>
    </source>
</evidence>
<keyword evidence="2" id="KW-0472">Membrane</keyword>
<keyword evidence="2" id="KW-0812">Transmembrane</keyword>
<gene>
    <name evidence="3" type="ORF">BRARA_I03097</name>
</gene>
<evidence type="ECO:0000256" key="2">
    <source>
        <dbReference type="SAM" id="Phobius"/>
    </source>
</evidence>
<evidence type="ECO:0000313" key="4">
    <source>
        <dbReference type="Proteomes" id="UP000264353"/>
    </source>
</evidence>
<accession>A0A397XZN9</accession>
<proteinExistence type="predicted"/>
<dbReference type="EMBL" id="CM010636">
    <property type="protein sequence ID" value="RID46437.1"/>
    <property type="molecule type" value="Genomic_DNA"/>
</dbReference>